<proteinExistence type="predicted"/>
<comment type="caution">
    <text evidence="1">The sequence shown here is derived from an EMBL/GenBank/DDBJ whole genome shotgun (WGS) entry which is preliminary data.</text>
</comment>
<dbReference type="Proteomes" id="UP001237780">
    <property type="component" value="Unassembled WGS sequence"/>
</dbReference>
<dbReference type="InterPro" id="IPR038282">
    <property type="entry name" value="DUF2267_sf"/>
</dbReference>
<evidence type="ECO:0000313" key="2">
    <source>
        <dbReference type="Proteomes" id="UP001237780"/>
    </source>
</evidence>
<accession>A0ABU0SDZ9</accession>
<sequence length="143" mass="16022">MTQPQEIVQASKQFQDWLAALKAKSMFSTHNQSFASMRGVMHGLRRHMDTDQILTFADALPPLPRGLFLEGWRPALALPLQSEAQLAKEVYDNLTAHHSPPETIVSDVLATIAQHLDPHNAKMAGEQLPTALKPIWSKHRQDL</sequence>
<evidence type="ECO:0000313" key="1">
    <source>
        <dbReference type="EMBL" id="MDQ0999001.1"/>
    </source>
</evidence>
<name>A0ABU0SDZ9_9HYPH</name>
<gene>
    <name evidence="1" type="ORF">QFZ34_004183</name>
</gene>
<dbReference type="Gene3D" id="1.10.490.110">
    <property type="entry name" value="Uncharacterized conserved protein DUF2267"/>
    <property type="match status" value="1"/>
</dbReference>
<dbReference type="InterPro" id="IPR018727">
    <property type="entry name" value="DUF2267"/>
</dbReference>
<protein>
    <submittedName>
        <fullName evidence="1">Uncharacterized protein (DUF2267 family)</fullName>
    </submittedName>
</protein>
<organism evidence="1 2">
    <name type="scientific">Phyllobacterium ifriqiyense</name>
    <dbReference type="NCBI Taxonomy" id="314238"/>
    <lineage>
        <taxon>Bacteria</taxon>
        <taxon>Pseudomonadati</taxon>
        <taxon>Pseudomonadota</taxon>
        <taxon>Alphaproteobacteria</taxon>
        <taxon>Hyphomicrobiales</taxon>
        <taxon>Phyllobacteriaceae</taxon>
        <taxon>Phyllobacterium</taxon>
    </lineage>
</organism>
<dbReference type="RefSeq" id="WP_307284748.1">
    <property type="nucleotide sequence ID" value="NZ_JAUSZT010000003.1"/>
</dbReference>
<reference evidence="1 2" key="1">
    <citation type="submission" date="2023-07" db="EMBL/GenBank/DDBJ databases">
        <title>Comparative genomics of wheat-associated soil bacteria to identify genetic determinants of phenazine resistance.</title>
        <authorList>
            <person name="Mouncey N."/>
        </authorList>
    </citation>
    <scope>NUCLEOTIDE SEQUENCE [LARGE SCALE GENOMIC DNA]</scope>
    <source>
        <strain evidence="1 2">W4I11</strain>
    </source>
</reference>
<keyword evidence="2" id="KW-1185">Reference proteome</keyword>
<dbReference type="Pfam" id="PF10025">
    <property type="entry name" value="DUF2267"/>
    <property type="match status" value="1"/>
</dbReference>
<dbReference type="EMBL" id="JAUSZT010000003">
    <property type="protein sequence ID" value="MDQ0999001.1"/>
    <property type="molecule type" value="Genomic_DNA"/>
</dbReference>